<dbReference type="Proteomes" id="UP001651158">
    <property type="component" value="Unassembled WGS sequence"/>
</dbReference>
<comment type="caution">
    <text evidence="2">The sequence shown here is derived from an EMBL/GenBank/DDBJ whole genome shotgun (WGS) entry which is preliminary data.</text>
</comment>
<dbReference type="EMBL" id="JAKROA010000014">
    <property type="protein sequence ID" value="KAL5104139.1"/>
    <property type="molecule type" value="Genomic_DNA"/>
</dbReference>
<proteinExistence type="predicted"/>
<keyword evidence="3" id="KW-1185">Reference proteome</keyword>
<reference evidence="2 3" key="1">
    <citation type="journal article" date="2022" name="Front. Cell. Infect. Microbiol.">
        <title>The Genomes of Two Strains of Taenia crassiceps the Animal Model for the Study of Human Cysticercosis.</title>
        <authorList>
            <person name="Bobes R.J."/>
            <person name="Estrada K."/>
            <person name="Rios-Valencia D.G."/>
            <person name="Calderon-Gallegos A."/>
            <person name="de la Torre P."/>
            <person name="Carrero J.C."/>
            <person name="Sanchez-Flores A."/>
            <person name="Laclette J.P."/>
        </authorList>
    </citation>
    <scope>NUCLEOTIDE SEQUENCE [LARGE SCALE GENOMIC DNA]</scope>
    <source>
        <strain evidence="2">WFUcys</strain>
    </source>
</reference>
<evidence type="ECO:0000313" key="2">
    <source>
        <dbReference type="EMBL" id="KAL5104139.1"/>
    </source>
</evidence>
<organism evidence="2 3">
    <name type="scientific">Taenia crassiceps</name>
    <dbReference type="NCBI Taxonomy" id="6207"/>
    <lineage>
        <taxon>Eukaryota</taxon>
        <taxon>Metazoa</taxon>
        <taxon>Spiralia</taxon>
        <taxon>Lophotrochozoa</taxon>
        <taxon>Platyhelminthes</taxon>
        <taxon>Cestoda</taxon>
        <taxon>Eucestoda</taxon>
        <taxon>Cyclophyllidea</taxon>
        <taxon>Taeniidae</taxon>
        <taxon>Taenia</taxon>
    </lineage>
</organism>
<accession>A0ABR4Q3N3</accession>
<sequence length="157" mass="17729">MPPSSRPDLKGRVMLHHSNRGVSIAHSLQHHSSLTLDVRISDGKESENRICEVTKSNEQSVRRSNTRTANSLLLPLPVLPLLLPSVSTHIHIHAHPQPNDASNSEVVSSHRAVPHTALEVKSSQWRMCSRGTHREGYMLKEDEEEEEEEEEEQEGRQ</sequence>
<feature type="region of interest" description="Disordered" evidence="1">
    <location>
        <begin position="129"/>
        <end position="157"/>
    </location>
</feature>
<evidence type="ECO:0000256" key="1">
    <source>
        <dbReference type="SAM" id="MobiDB-lite"/>
    </source>
</evidence>
<name>A0ABR4Q3N3_9CEST</name>
<gene>
    <name evidence="2" type="ORF">TcWFU_008374</name>
</gene>
<feature type="compositionally biased region" description="Acidic residues" evidence="1">
    <location>
        <begin position="141"/>
        <end position="157"/>
    </location>
</feature>
<protein>
    <submittedName>
        <fullName evidence="2">Uncharacterized protein</fullName>
    </submittedName>
</protein>
<evidence type="ECO:0000313" key="3">
    <source>
        <dbReference type="Proteomes" id="UP001651158"/>
    </source>
</evidence>